<dbReference type="Proteomes" id="UP001497644">
    <property type="component" value="Chromosome 8"/>
</dbReference>
<keyword evidence="4" id="KW-1185">Reference proteome</keyword>
<evidence type="ECO:0000313" key="3">
    <source>
        <dbReference type="EMBL" id="CAL1687904.1"/>
    </source>
</evidence>
<name>A0AAV2P8L1_9HYME</name>
<protein>
    <submittedName>
        <fullName evidence="3">Uncharacterized protein</fullName>
    </submittedName>
</protein>
<feature type="region of interest" description="Disordered" evidence="1">
    <location>
        <begin position="66"/>
        <end position="88"/>
    </location>
</feature>
<sequence>MAIGEIIILSAVLFARTLSAPSGCIESCDFYQTSYQSRQTSGGYQDHAGLVQGSTNLNDHDYARPGNWTERNQYNTDGGHGKVHEERGQYVEGPKRVRYYKKNFTSSYGNVGANVDGVTELGGQRRYDSLHIPSNQHLESQATQSGQTVTKESGYSRVHSQQSSTRIDGKSEKLEDFGEYGGHSQQHGVNVQTVETTPDNWSRVDSYRTDGGNGRVFEEEGQYVTGPKKVRYYKKNYTSSYSTSGDAGSATTLDKLHSELQRNVHEDLDKFRREFHQQTASTAGLTQEAVHSSFHGNDLQTAESENTYGHQQLSGYRRLPSTGTVRHYTDQQHTETFADTERQRPTANTYGTESQRTYQSHETHVSRAHPAAPQPIHLPAIYPVPVTGAHPAAPQPIHLPPPIYPVPVTGGNYQTASYSHSGGHHVDEIQRAEVSDAHQSGVAQNRLLTERVYNPNPNYGVYPGRRDESRHYQEERWQSSSSHGGNLAPERSADLTLHGVGGRTHYDRDAYNEQRGRYHSSTAQGYDSHVGSSYSSAYGTSSGQKLVAAGSSLDLGRAAHGADCTEETHQQYQQESSYHRKYKRDDYRARQDQEFEPDSEKLDLTNASNQQSEDFTQHDEEFGQQQQTEGQLEFGQQQQTEGQLEFGQQQQTEGQLEFGQQQQTEGQLEFSQQQQTEGQLEFGQQQQTEGQLEFSQQQQTEGQLEFGQQQQTEGQLEFGQQTVDDQHLNDFTQQSEQFAQQMQGSDHLTQQQSDKLNFGQQIVGDQHLEDLTQQNEQFTQETEGQLEFGQQTFSDQDLTQHNKQFMQQESNDHTQQTSKLEFGQQIVGNQRLEDLTQQNKQFTQETEGQLEFGQQTFNDQHLTQHNEQSMQQDYDDLTQQTSGKLEFGQQNVGNQQLEDLKQQTEQFETAGSDDYTQQAVDKLEFGQQTDDTQQLTQQTEHFVQQAARSEDLTQQTSSKLEFGQQTVDDQHLGDSTQQIIGKLQLQSIDKPSNPKNQHLEEFDSKDFSQQAGGHNDFTQQTVGHLEFGQHGSSNPKIGHHSQDFTQNKDLTQQIGGFDDFTQQGRLEYEQRQQSQKPNWPGYNTQHSEQFSQQDDWNTDDLSQQSRRYPSYDNDNSKQQSEWQLDMSQKTEQDFTQQPDDDQQIARKPAPKPKPRQRYQKQDSIPSHTDGTETNLDDIFEPIEVNPKADRANLQGRTVQHNSRLIHPGSDHRSDIPYAQNQRSSVFDNEKENMDRLHWLHKSNDATVGLQWHYTYHPSDLTNIESSHNSYYPHHNVNSMSQQTEDTQQQQSRPFDFSQQETQDKQTFDQDTHVFQTSQAQRNEHDQQLGSFQQTETSDFDGQFNQNSEQIPLGVIPLQNLQQTSTQTTEQTEHKIESRILEAYGGGPYASRNDDIYRRVRPNPSATLPPIADEDPWDIREKPREMIIPLTANTLPVASTPNVTATSTTETTEITTQIIEATTMEAPPSFWNRLGHKITRTYDKAKEKAKEYFG</sequence>
<keyword evidence="2" id="KW-0732">Signal</keyword>
<feature type="compositionally biased region" description="Polar residues" evidence="1">
    <location>
        <begin position="1266"/>
        <end position="1280"/>
    </location>
</feature>
<evidence type="ECO:0000256" key="2">
    <source>
        <dbReference type="SAM" id="SignalP"/>
    </source>
</evidence>
<feature type="compositionally biased region" description="Polar residues" evidence="1">
    <location>
        <begin position="1071"/>
        <end position="1129"/>
    </location>
</feature>
<reference evidence="3" key="1">
    <citation type="submission" date="2024-04" db="EMBL/GenBank/DDBJ databases">
        <authorList>
            <consortium name="Molecular Ecology Group"/>
        </authorList>
    </citation>
    <scope>NUCLEOTIDE SEQUENCE</scope>
</reference>
<feature type="compositionally biased region" description="Basic and acidic residues" evidence="1">
    <location>
        <begin position="79"/>
        <end position="88"/>
    </location>
</feature>
<organism evidence="3 4">
    <name type="scientific">Lasius platythorax</name>
    <dbReference type="NCBI Taxonomy" id="488582"/>
    <lineage>
        <taxon>Eukaryota</taxon>
        <taxon>Metazoa</taxon>
        <taxon>Ecdysozoa</taxon>
        <taxon>Arthropoda</taxon>
        <taxon>Hexapoda</taxon>
        <taxon>Insecta</taxon>
        <taxon>Pterygota</taxon>
        <taxon>Neoptera</taxon>
        <taxon>Endopterygota</taxon>
        <taxon>Hymenoptera</taxon>
        <taxon>Apocrita</taxon>
        <taxon>Aculeata</taxon>
        <taxon>Formicoidea</taxon>
        <taxon>Formicidae</taxon>
        <taxon>Formicinae</taxon>
        <taxon>Lasius</taxon>
        <taxon>Lasius</taxon>
    </lineage>
</organism>
<feature type="chain" id="PRO_5043920759" evidence="2">
    <location>
        <begin position="20"/>
        <end position="1493"/>
    </location>
</feature>
<feature type="compositionally biased region" description="Polar residues" evidence="1">
    <location>
        <begin position="134"/>
        <end position="166"/>
    </location>
</feature>
<feature type="compositionally biased region" description="Polar residues" evidence="1">
    <location>
        <begin position="605"/>
        <end position="614"/>
    </location>
</feature>
<evidence type="ECO:0000256" key="1">
    <source>
        <dbReference type="SAM" id="MobiDB-lite"/>
    </source>
</evidence>
<feature type="compositionally biased region" description="Low complexity" evidence="1">
    <location>
        <begin position="1281"/>
        <end position="1290"/>
    </location>
</feature>
<feature type="signal peptide" evidence="2">
    <location>
        <begin position="1"/>
        <end position="19"/>
    </location>
</feature>
<feature type="compositionally biased region" description="Polar residues" evidence="1">
    <location>
        <begin position="303"/>
        <end position="314"/>
    </location>
</feature>
<feature type="region of interest" description="Disordered" evidence="1">
    <location>
        <begin position="453"/>
        <end position="491"/>
    </location>
</feature>
<feature type="compositionally biased region" description="Low complexity" evidence="1">
    <location>
        <begin position="531"/>
        <end position="540"/>
    </location>
</feature>
<feature type="compositionally biased region" description="Basic and acidic residues" evidence="1">
    <location>
        <begin position="464"/>
        <end position="477"/>
    </location>
</feature>
<feature type="compositionally biased region" description="Basic and acidic residues" evidence="1">
    <location>
        <begin position="167"/>
        <end position="176"/>
    </location>
</feature>
<feature type="region of interest" description="Disordered" evidence="1">
    <location>
        <begin position="517"/>
        <end position="540"/>
    </location>
</feature>
<feature type="region of interest" description="Disordered" evidence="1">
    <location>
        <begin position="134"/>
        <end position="188"/>
    </location>
</feature>
<feature type="compositionally biased region" description="Polar residues" evidence="1">
    <location>
        <begin position="345"/>
        <end position="357"/>
    </location>
</feature>
<feature type="region of interest" description="Disordered" evidence="1">
    <location>
        <begin position="1068"/>
        <end position="1174"/>
    </location>
</feature>
<feature type="compositionally biased region" description="Basic residues" evidence="1">
    <location>
        <begin position="1148"/>
        <end position="1158"/>
    </location>
</feature>
<gene>
    <name evidence="3" type="ORF">LPLAT_LOCUS13080</name>
</gene>
<accession>A0AAV2P8L1</accession>
<dbReference type="EMBL" id="OZ034831">
    <property type="protein sequence ID" value="CAL1687904.1"/>
    <property type="molecule type" value="Genomic_DNA"/>
</dbReference>
<evidence type="ECO:0000313" key="4">
    <source>
        <dbReference type="Proteomes" id="UP001497644"/>
    </source>
</evidence>
<proteinExistence type="predicted"/>
<feature type="region of interest" description="Disordered" evidence="1">
    <location>
        <begin position="303"/>
        <end position="322"/>
    </location>
</feature>
<feature type="region of interest" description="Disordered" evidence="1">
    <location>
        <begin position="1266"/>
        <end position="1307"/>
    </location>
</feature>
<feature type="region of interest" description="Disordered" evidence="1">
    <location>
        <begin position="332"/>
        <end position="357"/>
    </location>
</feature>
<feature type="compositionally biased region" description="Basic and acidic residues" evidence="1">
    <location>
        <begin position="583"/>
        <end position="603"/>
    </location>
</feature>
<feature type="compositionally biased region" description="Polar residues" evidence="1">
    <location>
        <begin position="1162"/>
        <end position="1173"/>
    </location>
</feature>
<feature type="compositionally biased region" description="Low complexity" evidence="1">
    <location>
        <begin position="623"/>
        <end position="715"/>
    </location>
</feature>
<feature type="region of interest" description="Disordered" evidence="1">
    <location>
        <begin position="562"/>
        <end position="715"/>
    </location>
</feature>